<dbReference type="Proteomes" id="UP000288716">
    <property type="component" value="Unassembled WGS sequence"/>
</dbReference>
<dbReference type="Pfam" id="PF16113">
    <property type="entry name" value="ECH_2"/>
    <property type="match status" value="1"/>
</dbReference>
<comment type="catalytic activity">
    <reaction evidence="1">
        <text>3-hydroxy-2-methylpropanoyl-CoA + H2O = 3-hydroxy-2-methylpropanoate + CoA + H(+)</text>
        <dbReference type="Rhea" id="RHEA:20888"/>
        <dbReference type="ChEBI" id="CHEBI:11805"/>
        <dbReference type="ChEBI" id="CHEBI:15377"/>
        <dbReference type="ChEBI" id="CHEBI:15378"/>
        <dbReference type="ChEBI" id="CHEBI:57287"/>
        <dbReference type="ChEBI" id="CHEBI:57340"/>
        <dbReference type="EC" id="3.1.2.4"/>
    </reaction>
</comment>
<feature type="domain" description="Enoyl-CoA hydratase/isomerase" evidence="8">
    <location>
        <begin position="4"/>
        <end position="109"/>
    </location>
</feature>
<evidence type="ECO:0000256" key="7">
    <source>
        <dbReference type="ARBA" id="ARBA00031181"/>
    </source>
</evidence>
<dbReference type="EC" id="3.1.2.4" evidence="3"/>
<keyword evidence="5" id="KW-0378">Hydrolase</keyword>
<dbReference type="PANTHER" id="PTHR43176">
    <property type="entry name" value="3-HYDROXYISOBUTYRYL-COA HYDROLASE-RELATED"/>
    <property type="match status" value="1"/>
</dbReference>
<sequence>MKIAFESRTIEDIIKQLEKDRTTFARETLEQMKLASPTSLKVTLEMLKRSVKSTLKSCLEREYYVSLKMVETHDFKEGIRARLIDKDFKPKWKPQKAEEISDDQIASFFKEIPNAKFDIN</sequence>
<evidence type="ECO:0000256" key="6">
    <source>
        <dbReference type="ARBA" id="ARBA00024871"/>
    </source>
</evidence>
<dbReference type="OrthoDB" id="8050634at2759"/>
<evidence type="ECO:0000256" key="4">
    <source>
        <dbReference type="ARBA" id="ARBA00016714"/>
    </source>
</evidence>
<organism evidence="9 10">
    <name type="scientific">Leptotrombidium deliense</name>
    <dbReference type="NCBI Taxonomy" id="299467"/>
    <lineage>
        <taxon>Eukaryota</taxon>
        <taxon>Metazoa</taxon>
        <taxon>Ecdysozoa</taxon>
        <taxon>Arthropoda</taxon>
        <taxon>Chelicerata</taxon>
        <taxon>Arachnida</taxon>
        <taxon>Acari</taxon>
        <taxon>Acariformes</taxon>
        <taxon>Trombidiformes</taxon>
        <taxon>Prostigmata</taxon>
        <taxon>Anystina</taxon>
        <taxon>Parasitengona</taxon>
        <taxon>Trombiculoidea</taxon>
        <taxon>Trombiculidae</taxon>
        <taxon>Leptotrombidium</taxon>
    </lineage>
</organism>
<comment type="function">
    <text evidence="6">Hydrolyzes 3-hydroxyisobutyryl-CoA (HIBYL-CoA), a saline catabolite. Has high activity toward isobutyryl-CoA. Could be an isobutyryl-CoA dehydrogenase that functions in valine catabolism. Also hydrolyzes 3-hydroxypropanoyl-CoA.</text>
</comment>
<comment type="caution">
    <text evidence="9">The sequence shown here is derived from an EMBL/GenBank/DDBJ whole genome shotgun (WGS) entry which is preliminary data.</text>
</comment>
<dbReference type="GO" id="GO:0006574">
    <property type="term" value="P:L-valine catabolic process"/>
    <property type="evidence" value="ECO:0007669"/>
    <property type="project" value="UniProtKB-UniPathway"/>
</dbReference>
<name>A0A443SH71_9ACAR</name>
<dbReference type="EMBL" id="NCKV01002449">
    <property type="protein sequence ID" value="RWS26825.1"/>
    <property type="molecule type" value="Genomic_DNA"/>
</dbReference>
<evidence type="ECO:0000256" key="3">
    <source>
        <dbReference type="ARBA" id="ARBA00011915"/>
    </source>
</evidence>
<dbReference type="VEuPathDB" id="VectorBase:LDEU005215"/>
<dbReference type="UniPathway" id="UPA00362"/>
<dbReference type="SUPFAM" id="SSF52096">
    <property type="entry name" value="ClpP/crotonase"/>
    <property type="match status" value="1"/>
</dbReference>
<comment type="similarity">
    <text evidence="2">Belongs to the enoyl-CoA hydratase/isomerase family.</text>
</comment>
<reference evidence="9 10" key="1">
    <citation type="journal article" date="2018" name="Gigascience">
        <title>Genomes of trombidid mites reveal novel predicted allergens and laterally-transferred genes associated with secondary metabolism.</title>
        <authorList>
            <person name="Dong X."/>
            <person name="Chaisiri K."/>
            <person name="Xia D."/>
            <person name="Armstrong S.D."/>
            <person name="Fang Y."/>
            <person name="Donnelly M.J."/>
            <person name="Kadowaki T."/>
            <person name="McGarry J.W."/>
            <person name="Darby A.C."/>
            <person name="Makepeace B.L."/>
        </authorList>
    </citation>
    <scope>NUCLEOTIDE SEQUENCE [LARGE SCALE GENOMIC DNA]</scope>
    <source>
        <strain evidence="9">UoL-UT</strain>
    </source>
</reference>
<dbReference type="Gene3D" id="3.90.226.10">
    <property type="entry name" value="2-enoyl-CoA Hydratase, Chain A, domain 1"/>
    <property type="match status" value="1"/>
</dbReference>
<dbReference type="InterPro" id="IPR029045">
    <property type="entry name" value="ClpP/crotonase-like_dom_sf"/>
</dbReference>
<keyword evidence="10" id="KW-1185">Reference proteome</keyword>
<accession>A0A443SH71</accession>
<evidence type="ECO:0000313" key="9">
    <source>
        <dbReference type="EMBL" id="RWS26825.1"/>
    </source>
</evidence>
<proteinExistence type="inferred from homology"/>
<evidence type="ECO:0000256" key="1">
    <source>
        <dbReference type="ARBA" id="ARBA00001709"/>
    </source>
</evidence>
<dbReference type="PANTHER" id="PTHR43176:SF3">
    <property type="entry name" value="3-HYDROXYISOBUTYRYL-COA HYDROLASE, MITOCHONDRIAL"/>
    <property type="match status" value="1"/>
</dbReference>
<dbReference type="STRING" id="299467.A0A443SH71"/>
<evidence type="ECO:0000313" key="10">
    <source>
        <dbReference type="Proteomes" id="UP000288716"/>
    </source>
</evidence>
<dbReference type="InterPro" id="IPR032259">
    <property type="entry name" value="HIBYL-CoA-H"/>
</dbReference>
<dbReference type="GO" id="GO:0003860">
    <property type="term" value="F:3-hydroxyisobutyryl-CoA hydrolase activity"/>
    <property type="evidence" value="ECO:0007669"/>
    <property type="project" value="UniProtKB-EC"/>
</dbReference>
<dbReference type="AlphaFoldDB" id="A0A443SH71"/>
<evidence type="ECO:0000256" key="2">
    <source>
        <dbReference type="ARBA" id="ARBA00005254"/>
    </source>
</evidence>
<protein>
    <recommendedName>
        <fullName evidence="4">3-hydroxyisobutyryl-CoA hydrolase, mitochondrial</fullName>
        <ecNumber evidence="3">3.1.2.4</ecNumber>
    </recommendedName>
    <alternativeName>
        <fullName evidence="7">3-hydroxyisobutyryl-coenzyme A hydrolase</fullName>
    </alternativeName>
</protein>
<gene>
    <name evidence="9" type="ORF">B4U80_05041</name>
</gene>
<evidence type="ECO:0000256" key="5">
    <source>
        <dbReference type="ARBA" id="ARBA00022801"/>
    </source>
</evidence>
<dbReference type="InterPro" id="IPR045004">
    <property type="entry name" value="ECH_dom"/>
</dbReference>
<evidence type="ECO:0000259" key="8">
    <source>
        <dbReference type="Pfam" id="PF16113"/>
    </source>
</evidence>